<dbReference type="Pfam" id="PF00590">
    <property type="entry name" value="TP_methylase"/>
    <property type="match status" value="1"/>
</dbReference>
<keyword evidence="10 15" id="KW-0627">Porphyrin biosynthesis</keyword>
<feature type="binding site" evidence="15">
    <location>
        <position position="307"/>
    </location>
    <ligand>
        <name>S-adenosyl-L-methionine</name>
        <dbReference type="ChEBI" id="CHEBI:59789"/>
    </ligand>
</feature>
<evidence type="ECO:0000256" key="6">
    <source>
        <dbReference type="ARBA" id="ARBA00022691"/>
    </source>
</evidence>
<comment type="similarity">
    <text evidence="15">In the C-terminal section; belongs to the precorrin methyltransferase family.</text>
</comment>
<dbReference type="UniPathway" id="UPA00262">
    <property type="reaction ID" value="UER00211"/>
</dbReference>
<accession>A0A2A4X0Z3</accession>
<evidence type="ECO:0000256" key="9">
    <source>
        <dbReference type="ARBA" id="ARBA00023239"/>
    </source>
</evidence>
<comment type="caution">
    <text evidence="20">The sequence shown here is derived from an EMBL/GenBank/DDBJ whole genome shotgun (WGS) entry which is preliminary data.</text>
</comment>
<dbReference type="Gene3D" id="3.30.160.110">
    <property type="entry name" value="Siroheme synthase, domain 2"/>
    <property type="match status" value="1"/>
</dbReference>
<dbReference type="InterPro" id="IPR035996">
    <property type="entry name" value="4pyrrol_Methylase_sf"/>
</dbReference>
<dbReference type="CDD" id="cd11642">
    <property type="entry name" value="SUMT"/>
    <property type="match status" value="1"/>
</dbReference>
<dbReference type="InterPro" id="IPR003043">
    <property type="entry name" value="Uropor_MeTrfase_CS"/>
</dbReference>
<dbReference type="NCBIfam" id="TIGR01470">
    <property type="entry name" value="cysG_Nterm"/>
    <property type="match status" value="1"/>
</dbReference>
<dbReference type="PANTHER" id="PTHR45790:SF1">
    <property type="entry name" value="SIROHEME SYNTHASE"/>
    <property type="match status" value="1"/>
</dbReference>
<feature type="binding site" evidence="15">
    <location>
        <position position="384"/>
    </location>
    <ligand>
        <name>S-adenosyl-L-methionine</name>
        <dbReference type="ChEBI" id="CHEBI:59789"/>
    </ligand>
</feature>
<keyword evidence="5 15" id="KW-0808">Transferase</keyword>
<dbReference type="NCBIfam" id="NF007922">
    <property type="entry name" value="PRK10637.1"/>
    <property type="match status" value="1"/>
</dbReference>
<dbReference type="GO" id="GO:0051266">
    <property type="term" value="F:sirohydrochlorin ferrochelatase activity"/>
    <property type="evidence" value="ECO:0007669"/>
    <property type="project" value="UniProtKB-EC"/>
</dbReference>
<feature type="binding site" evidence="15">
    <location>
        <begin position="332"/>
        <end position="333"/>
    </location>
    <ligand>
        <name>S-adenosyl-L-methionine</name>
        <dbReference type="ChEBI" id="CHEBI:59789"/>
    </ligand>
</feature>
<evidence type="ECO:0000256" key="8">
    <source>
        <dbReference type="ARBA" id="ARBA00023027"/>
    </source>
</evidence>
<dbReference type="Gene3D" id="3.40.50.720">
    <property type="entry name" value="NAD(P)-binding Rossmann-like Domain"/>
    <property type="match status" value="1"/>
</dbReference>
<evidence type="ECO:0000256" key="7">
    <source>
        <dbReference type="ARBA" id="ARBA00023002"/>
    </source>
</evidence>
<organism evidence="20 21">
    <name type="scientific">SAR86 cluster bacterium</name>
    <dbReference type="NCBI Taxonomy" id="2030880"/>
    <lineage>
        <taxon>Bacteria</taxon>
        <taxon>Pseudomonadati</taxon>
        <taxon>Pseudomonadota</taxon>
        <taxon>Gammaproteobacteria</taxon>
        <taxon>SAR86 cluster</taxon>
    </lineage>
</organism>
<comment type="catalytic activity">
    <reaction evidence="15">
        <text>siroheme + 2 H(+) = sirohydrochlorin + Fe(2+)</text>
        <dbReference type="Rhea" id="RHEA:24360"/>
        <dbReference type="ChEBI" id="CHEBI:15378"/>
        <dbReference type="ChEBI" id="CHEBI:29033"/>
        <dbReference type="ChEBI" id="CHEBI:58351"/>
        <dbReference type="ChEBI" id="CHEBI:60052"/>
        <dbReference type="EC" id="4.99.1.4"/>
    </reaction>
</comment>
<comment type="pathway">
    <text evidence="15">Porphyrin-containing compound metabolism; siroheme biosynthesis; siroheme from sirohydrochlorin: step 1/1.</text>
</comment>
<evidence type="ECO:0000256" key="3">
    <source>
        <dbReference type="ARBA" id="ARBA00022573"/>
    </source>
</evidence>
<comment type="pathway">
    <text evidence="14 15">Cofactor biosynthesis; adenosylcobalamin biosynthesis; precorrin-2 from uroporphyrinogen III: step 1/1.</text>
</comment>
<feature type="domain" description="Sirohaem synthase dimerisation" evidence="19">
    <location>
        <begin position="150"/>
        <end position="205"/>
    </location>
</feature>
<evidence type="ECO:0000256" key="1">
    <source>
        <dbReference type="ARBA" id="ARBA00005010"/>
    </source>
</evidence>
<dbReference type="SUPFAM" id="SSF51735">
    <property type="entry name" value="NAD(P)-binding Rossmann-fold domains"/>
    <property type="match status" value="1"/>
</dbReference>
<dbReference type="UniPathway" id="UPA00148">
    <property type="reaction ID" value="UER00211"/>
</dbReference>
<proteinExistence type="inferred from homology"/>
<keyword evidence="11 15" id="KW-0511">Multifunctional enzyme</keyword>
<feature type="region of interest" description="Precorrin-2 dehydrogenase / sirohydrochlorin ferrochelatase" evidence="15">
    <location>
        <begin position="1"/>
        <end position="203"/>
    </location>
</feature>
<comment type="pathway">
    <text evidence="15">Cofactor biosynthesis; adenosylcobalamin biosynthesis; sirohydrochlorin from precorrin-2: step 1/1.</text>
</comment>
<keyword evidence="3 15" id="KW-0169">Cobalamin biosynthesis</keyword>
<feature type="region of interest" description="Uroporphyrinogen-III C-methyltransferase" evidence="15">
    <location>
        <begin position="217"/>
        <end position="461"/>
    </location>
</feature>
<comment type="function">
    <text evidence="15">Multifunctional enzyme that catalyzes the SAM-dependent methylations of uroporphyrinogen III at position C-2 and C-7 to form precorrin-2 via precorrin-1. Then it catalyzes the NAD-dependent ring dehydrogenation of precorrin-2 to yield sirohydrochlorin. Finally, it catalyzes the ferrochelation of sirohydrochlorin to yield siroheme.</text>
</comment>
<evidence type="ECO:0000256" key="2">
    <source>
        <dbReference type="ARBA" id="ARBA00005879"/>
    </source>
</evidence>
<evidence type="ECO:0000256" key="14">
    <source>
        <dbReference type="ARBA" id="ARBA00060548"/>
    </source>
</evidence>
<dbReference type="SUPFAM" id="SSF53790">
    <property type="entry name" value="Tetrapyrrole methylase"/>
    <property type="match status" value="1"/>
</dbReference>
<dbReference type="GO" id="GO:0043115">
    <property type="term" value="F:precorrin-2 dehydrogenase activity"/>
    <property type="evidence" value="ECO:0007669"/>
    <property type="project" value="UniProtKB-UniRule"/>
</dbReference>
<dbReference type="InterPro" id="IPR014777">
    <property type="entry name" value="4pyrrole_Mease_sub1"/>
</dbReference>
<dbReference type="Gene3D" id="1.10.8.210">
    <property type="entry name" value="Sirohaem synthase, dimerisation domain"/>
    <property type="match status" value="1"/>
</dbReference>
<feature type="binding site" evidence="15">
    <location>
        <position position="413"/>
    </location>
    <ligand>
        <name>S-adenosyl-L-methionine</name>
        <dbReference type="ChEBI" id="CHEBI:59789"/>
    </ligand>
</feature>
<dbReference type="EC" id="2.1.1.107" evidence="15"/>
<dbReference type="FunFam" id="3.40.1010.10:FF:000001">
    <property type="entry name" value="Siroheme synthase"/>
    <property type="match status" value="1"/>
</dbReference>
<keyword evidence="15" id="KW-0597">Phosphoprotein</keyword>
<dbReference type="EC" id="1.3.1.76" evidence="15"/>
<dbReference type="PROSITE" id="PS00839">
    <property type="entry name" value="SUMT_1"/>
    <property type="match status" value="1"/>
</dbReference>
<comment type="pathway">
    <text evidence="1 15">Porphyrin-containing compound metabolism; siroheme biosynthesis; sirohydrochlorin from precorrin-2: step 1/1.</text>
</comment>
<comment type="similarity">
    <text evidence="15">In the N-terminal section; belongs to the precorrin-2 dehydrogenase / sirohydrochlorin ferrochelatase family.</text>
</comment>
<dbReference type="InterPro" id="IPR000878">
    <property type="entry name" value="4pyrrol_Mease"/>
</dbReference>
<dbReference type="FunFam" id="3.30.950.10:FF:000001">
    <property type="entry name" value="Siroheme synthase"/>
    <property type="match status" value="1"/>
</dbReference>
<dbReference type="InterPro" id="IPR014776">
    <property type="entry name" value="4pyrrole_Mease_sub2"/>
</dbReference>
<dbReference type="EMBL" id="NVUL01000061">
    <property type="protein sequence ID" value="PCI76156.1"/>
    <property type="molecule type" value="Genomic_DNA"/>
</dbReference>
<evidence type="ECO:0000256" key="16">
    <source>
        <dbReference type="PIRSR" id="PIRSR036426-1"/>
    </source>
</evidence>
<dbReference type="Pfam" id="PF13241">
    <property type="entry name" value="NAD_binding_7"/>
    <property type="match status" value="1"/>
</dbReference>
<reference evidence="21" key="1">
    <citation type="submission" date="2017-08" db="EMBL/GenBank/DDBJ databases">
        <title>A dynamic microbial community with high functional redundancy inhabits the cold, oxic subseafloor aquifer.</title>
        <authorList>
            <person name="Tully B.J."/>
            <person name="Wheat C.G."/>
            <person name="Glazer B.T."/>
            <person name="Huber J.A."/>
        </authorList>
    </citation>
    <scope>NUCLEOTIDE SEQUENCE [LARGE SCALE GENOMIC DNA]</scope>
</reference>
<evidence type="ECO:0000256" key="11">
    <source>
        <dbReference type="ARBA" id="ARBA00023268"/>
    </source>
</evidence>
<dbReference type="GO" id="GO:0032259">
    <property type="term" value="P:methylation"/>
    <property type="evidence" value="ECO:0007669"/>
    <property type="project" value="UniProtKB-KW"/>
</dbReference>
<dbReference type="HAMAP" id="MF_01646">
    <property type="entry name" value="Siroheme_synth"/>
    <property type="match status" value="1"/>
</dbReference>
<feature type="binding site" evidence="15">
    <location>
        <begin position="43"/>
        <end position="44"/>
    </location>
    <ligand>
        <name>NAD(+)</name>
        <dbReference type="ChEBI" id="CHEBI:57540"/>
    </ligand>
</feature>
<evidence type="ECO:0000256" key="4">
    <source>
        <dbReference type="ARBA" id="ARBA00022603"/>
    </source>
</evidence>
<evidence type="ECO:0000256" key="17">
    <source>
        <dbReference type="RuleBase" id="RU003960"/>
    </source>
</evidence>
<feature type="domain" description="Tetrapyrrole methylase" evidence="18">
    <location>
        <begin position="219"/>
        <end position="428"/>
    </location>
</feature>
<evidence type="ECO:0000256" key="10">
    <source>
        <dbReference type="ARBA" id="ARBA00023244"/>
    </source>
</evidence>
<protein>
    <recommendedName>
        <fullName evidence="15">Siroheme synthase</fullName>
    </recommendedName>
    <domain>
        <recommendedName>
            <fullName evidence="15">Uroporphyrinogen-III C-methyltransferase</fullName>
            <shortName evidence="15">Urogen III methylase</shortName>
            <ecNumber evidence="15">2.1.1.107</ecNumber>
        </recommendedName>
        <alternativeName>
            <fullName evidence="15">SUMT</fullName>
        </alternativeName>
        <alternativeName>
            <fullName evidence="15">Uroporphyrinogen III methylase</fullName>
            <shortName evidence="15">UROM</shortName>
        </alternativeName>
    </domain>
    <domain>
        <recommendedName>
            <fullName evidence="15">Precorrin-2 dehydrogenase</fullName>
            <ecNumber evidence="15">1.3.1.76</ecNumber>
        </recommendedName>
    </domain>
    <domain>
        <recommendedName>
            <fullName evidence="15">Sirohydrochlorin ferrochelatase</fullName>
            <ecNumber evidence="15">4.99.1.4</ecNumber>
        </recommendedName>
    </domain>
</protein>
<dbReference type="InterPro" id="IPR012409">
    <property type="entry name" value="Sirohaem_synth"/>
</dbReference>
<comment type="catalytic activity">
    <reaction evidence="13 15">
        <text>precorrin-2 + NAD(+) = sirohydrochlorin + NADH + 2 H(+)</text>
        <dbReference type="Rhea" id="RHEA:15613"/>
        <dbReference type="ChEBI" id="CHEBI:15378"/>
        <dbReference type="ChEBI" id="CHEBI:57540"/>
        <dbReference type="ChEBI" id="CHEBI:57945"/>
        <dbReference type="ChEBI" id="CHEBI:58351"/>
        <dbReference type="ChEBI" id="CHEBI:58827"/>
        <dbReference type="EC" id="1.3.1.76"/>
    </reaction>
</comment>
<keyword evidence="9 15" id="KW-0456">Lyase</keyword>
<evidence type="ECO:0000259" key="19">
    <source>
        <dbReference type="Pfam" id="PF10414"/>
    </source>
</evidence>
<dbReference type="PIRSF" id="PIRSF036426">
    <property type="entry name" value="Sirohaem_synth"/>
    <property type="match status" value="1"/>
</dbReference>
<dbReference type="Gene3D" id="3.40.1010.10">
    <property type="entry name" value="Cobalt-precorrin-4 Transmethylase, Domain 1"/>
    <property type="match status" value="1"/>
</dbReference>
<dbReference type="Pfam" id="PF10414">
    <property type="entry name" value="CysG_dimeriser"/>
    <property type="match status" value="1"/>
</dbReference>
<dbReference type="Proteomes" id="UP000218767">
    <property type="component" value="Unassembled WGS sequence"/>
</dbReference>
<dbReference type="GO" id="GO:0004851">
    <property type="term" value="F:uroporphyrin-III C-methyltransferase activity"/>
    <property type="evidence" value="ECO:0007669"/>
    <property type="project" value="UniProtKB-UniRule"/>
</dbReference>
<name>A0A2A4X0Z3_9GAMM</name>
<dbReference type="PROSITE" id="PS00840">
    <property type="entry name" value="SUMT_2"/>
    <property type="match status" value="1"/>
</dbReference>
<feature type="binding site" evidence="15">
    <location>
        <position position="226"/>
    </location>
    <ligand>
        <name>S-adenosyl-L-methionine</name>
        <dbReference type="ChEBI" id="CHEBI:59789"/>
    </ligand>
</feature>
<keyword evidence="7 15" id="KW-0560">Oxidoreductase</keyword>
<dbReference type="GO" id="GO:0019354">
    <property type="term" value="P:siroheme biosynthetic process"/>
    <property type="evidence" value="ECO:0007669"/>
    <property type="project" value="UniProtKB-UniRule"/>
</dbReference>
<feature type="active site" description="Proton acceptor" evidence="15 16">
    <location>
        <position position="249"/>
    </location>
</feature>
<comment type="pathway">
    <text evidence="12 15">Porphyrin-containing compound metabolism; siroheme biosynthesis; precorrin-2 from uroporphyrinogen III: step 1/1.</text>
</comment>
<dbReference type="InterPro" id="IPR006366">
    <property type="entry name" value="CobA/CysG_C"/>
</dbReference>
<feature type="binding site" evidence="15">
    <location>
        <begin position="302"/>
        <end position="304"/>
    </location>
    <ligand>
        <name>S-adenosyl-L-methionine</name>
        <dbReference type="ChEBI" id="CHEBI:59789"/>
    </ligand>
</feature>
<evidence type="ECO:0000256" key="12">
    <source>
        <dbReference type="ARBA" id="ARBA00025705"/>
    </source>
</evidence>
<keyword evidence="6 15" id="KW-0949">S-adenosyl-L-methionine</keyword>
<feature type="modified residue" description="Phosphoserine" evidence="15">
    <location>
        <position position="128"/>
    </location>
</feature>
<comment type="similarity">
    <text evidence="2 17">Belongs to the precorrin methyltransferase family.</text>
</comment>
<dbReference type="Gene3D" id="3.30.950.10">
    <property type="entry name" value="Methyltransferase, Cobalt-precorrin-4 Transmethylase, Domain 2"/>
    <property type="match status" value="1"/>
</dbReference>
<dbReference type="SUPFAM" id="SSF75615">
    <property type="entry name" value="Siroheme synthase middle domains-like"/>
    <property type="match status" value="1"/>
</dbReference>
<keyword evidence="8 15" id="KW-0520">NAD</keyword>
<gene>
    <name evidence="20" type="primary">cobA</name>
    <name evidence="15" type="synonym">cysG</name>
    <name evidence="20" type="ORF">COB20_11225</name>
</gene>
<evidence type="ECO:0000256" key="15">
    <source>
        <dbReference type="HAMAP-Rule" id="MF_01646"/>
    </source>
</evidence>
<feature type="binding site" evidence="15">
    <location>
        <begin position="22"/>
        <end position="23"/>
    </location>
    <ligand>
        <name>NAD(+)</name>
        <dbReference type="ChEBI" id="CHEBI:57540"/>
    </ligand>
</feature>
<dbReference type="NCBIfam" id="TIGR01469">
    <property type="entry name" value="cobA_cysG_Cterm"/>
    <property type="match status" value="1"/>
</dbReference>
<dbReference type="InterPro" id="IPR037115">
    <property type="entry name" value="Sirohaem_synt_dimer_dom_sf"/>
</dbReference>
<evidence type="ECO:0000313" key="20">
    <source>
        <dbReference type="EMBL" id="PCI76156.1"/>
    </source>
</evidence>
<keyword evidence="4 15" id="KW-0489">Methyltransferase</keyword>
<dbReference type="AlphaFoldDB" id="A0A2A4X0Z3"/>
<comment type="catalytic activity">
    <reaction evidence="15">
        <text>uroporphyrinogen III + 2 S-adenosyl-L-methionine = precorrin-2 + 2 S-adenosyl-L-homocysteine + H(+)</text>
        <dbReference type="Rhea" id="RHEA:32459"/>
        <dbReference type="ChEBI" id="CHEBI:15378"/>
        <dbReference type="ChEBI" id="CHEBI:57308"/>
        <dbReference type="ChEBI" id="CHEBI:57856"/>
        <dbReference type="ChEBI" id="CHEBI:58827"/>
        <dbReference type="ChEBI" id="CHEBI:59789"/>
        <dbReference type="EC" id="2.1.1.107"/>
    </reaction>
</comment>
<dbReference type="InterPro" id="IPR036291">
    <property type="entry name" value="NAD(P)-bd_dom_sf"/>
</dbReference>
<dbReference type="GO" id="GO:0009236">
    <property type="term" value="P:cobalamin biosynthetic process"/>
    <property type="evidence" value="ECO:0007669"/>
    <property type="project" value="UniProtKB-UniRule"/>
</dbReference>
<evidence type="ECO:0000313" key="21">
    <source>
        <dbReference type="Proteomes" id="UP000218767"/>
    </source>
</evidence>
<sequence length="461" mass="50226">MDLLPIFLNIRDKKCVVVGGGGVAFRKATLLLRAGADLSIVAPSVSDELRNLCAAHDCTIIERKFEEADLSDAAIVVAATDDLQTNEQVSVISSALNIPVNVVDQPHLCSFIMPSIVDRSPVVVAISSGGSSPILTRKLKELNETMMPGRIGKLAELLGSYRDRVRNEIGDFSERIRFWESVLDSEIPELVYNGQDDKARSALDTWLTNPEIDRIGGEVYLVGAGPGDPDLLTLRALRLMHKADVVLYDRLVSPEILLKLRPDAEKIYVGKRSADHAVPQETINEMLVRLAKEGRRVLRLKGGDPFIFGRGGEELESLAAAGIPFQIVPGITAASGCASYAGIPLTHRDYSQSVRFLTGHTKDGRVPLEWDVLVKEQQTLVFYMGLAGLPLICDQLMNHGMSSTTPVAVVQQGTTQTQKVVVGTLESIADLAAEKEIQAPTIIIIGEVVKLQQSLSWFNEN</sequence>
<evidence type="ECO:0000259" key="18">
    <source>
        <dbReference type="Pfam" id="PF00590"/>
    </source>
</evidence>
<dbReference type="PANTHER" id="PTHR45790">
    <property type="entry name" value="SIROHEME SYNTHASE-RELATED"/>
    <property type="match status" value="1"/>
</dbReference>
<dbReference type="GO" id="GO:0051287">
    <property type="term" value="F:NAD binding"/>
    <property type="evidence" value="ECO:0007669"/>
    <property type="project" value="InterPro"/>
</dbReference>
<evidence type="ECO:0000256" key="5">
    <source>
        <dbReference type="ARBA" id="ARBA00022679"/>
    </source>
</evidence>
<dbReference type="InterPro" id="IPR019478">
    <property type="entry name" value="Sirohaem_synthase_dimer_dom"/>
</dbReference>
<evidence type="ECO:0000256" key="13">
    <source>
        <dbReference type="ARBA" id="ARBA00047561"/>
    </source>
</evidence>
<dbReference type="InterPro" id="IPR050161">
    <property type="entry name" value="Siro_Cobalamin_biosynth"/>
</dbReference>
<dbReference type="NCBIfam" id="NF004790">
    <property type="entry name" value="PRK06136.1"/>
    <property type="match status" value="1"/>
</dbReference>
<dbReference type="EC" id="4.99.1.4" evidence="15"/>
<dbReference type="InterPro" id="IPR006367">
    <property type="entry name" value="Sirohaem_synthase_N"/>
</dbReference>
<feature type="active site" description="Proton donor" evidence="15 16">
    <location>
        <position position="271"/>
    </location>
</feature>